<sequence>MGVRSGASGRSRGSEVYGERAVDDARDALRDRVRAFEARADGTNPEHARALVEMREATRAVERLRGTWSRRGLPGVARDWSERRESDGREIAPPRSCETYDAYCRCARSRDG</sequence>
<protein>
    <submittedName>
        <fullName evidence="1">Uncharacterized protein</fullName>
    </submittedName>
</protein>
<dbReference type="Proteomes" id="UP000195557">
    <property type="component" value="Unassembled WGS sequence"/>
</dbReference>
<reference evidence="1" key="1">
    <citation type="submission" date="2017-04" db="EMBL/GenBank/DDBJ databases">
        <title>Population genomics of picophytoplankton unveils novel chromosome hypervariability.</title>
        <authorList>
            <consortium name="DOE Joint Genome Institute"/>
            <person name="Blanc-Mathieu R."/>
            <person name="Krasovec M."/>
            <person name="Hebrard M."/>
            <person name="Yau S."/>
            <person name="Desgranges E."/>
            <person name="Martin J."/>
            <person name="Schackwitz W."/>
            <person name="Kuo A."/>
            <person name="Salin G."/>
            <person name="Donnadieu C."/>
            <person name="Desdevises Y."/>
            <person name="Sanchez-Ferandin S."/>
            <person name="Moreau H."/>
            <person name="Rivals E."/>
            <person name="Grigoriev I.V."/>
            <person name="Grimsley N."/>
            <person name="Eyre-Walker A."/>
            <person name="Piganeau G."/>
        </authorList>
    </citation>
    <scope>NUCLEOTIDE SEQUENCE [LARGE SCALE GENOMIC DNA]</scope>
    <source>
        <strain evidence="1">RCC 1115</strain>
    </source>
</reference>
<dbReference type="EMBL" id="KZ155781">
    <property type="protein sequence ID" value="OUS46748.1"/>
    <property type="molecule type" value="Genomic_DNA"/>
</dbReference>
<organism evidence="1">
    <name type="scientific">Ostreococcus tauri</name>
    <name type="common">Marine green alga</name>
    <dbReference type="NCBI Taxonomy" id="70448"/>
    <lineage>
        <taxon>Eukaryota</taxon>
        <taxon>Viridiplantae</taxon>
        <taxon>Chlorophyta</taxon>
        <taxon>Mamiellophyceae</taxon>
        <taxon>Mamiellales</taxon>
        <taxon>Bathycoccaceae</taxon>
        <taxon>Ostreococcus</taxon>
    </lineage>
</organism>
<evidence type="ECO:0000313" key="1">
    <source>
        <dbReference type="EMBL" id="OUS46748.1"/>
    </source>
</evidence>
<gene>
    <name evidence="1" type="ORF">BE221DRAFT_73528</name>
</gene>
<name>A0A1Y5IAZ0_OSTTA</name>
<accession>A0A1Y5IAZ0</accession>
<proteinExistence type="predicted"/>
<dbReference type="AlphaFoldDB" id="A0A1Y5IAZ0"/>